<feature type="signal peptide" evidence="1">
    <location>
        <begin position="1"/>
        <end position="28"/>
    </location>
</feature>
<dbReference type="EMBL" id="JBHRZH010000006">
    <property type="protein sequence ID" value="MFC3761018.1"/>
    <property type="molecule type" value="Genomic_DNA"/>
</dbReference>
<feature type="chain" id="PRO_5047460233" evidence="1">
    <location>
        <begin position="29"/>
        <end position="164"/>
    </location>
</feature>
<organism evidence="2 3">
    <name type="scientific">Tenggerimyces flavus</name>
    <dbReference type="NCBI Taxonomy" id="1708749"/>
    <lineage>
        <taxon>Bacteria</taxon>
        <taxon>Bacillati</taxon>
        <taxon>Actinomycetota</taxon>
        <taxon>Actinomycetes</taxon>
        <taxon>Propionibacteriales</taxon>
        <taxon>Nocardioidaceae</taxon>
        <taxon>Tenggerimyces</taxon>
    </lineage>
</organism>
<name>A0ABV7YA30_9ACTN</name>
<keyword evidence="3" id="KW-1185">Reference proteome</keyword>
<reference evidence="3" key="1">
    <citation type="journal article" date="2019" name="Int. J. Syst. Evol. Microbiol.">
        <title>The Global Catalogue of Microorganisms (GCM) 10K type strain sequencing project: providing services to taxonomists for standard genome sequencing and annotation.</title>
        <authorList>
            <consortium name="The Broad Institute Genomics Platform"/>
            <consortium name="The Broad Institute Genome Sequencing Center for Infectious Disease"/>
            <person name="Wu L."/>
            <person name="Ma J."/>
        </authorList>
    </citation>
    <scope>NUCLEOTIDE SEQUENCE [LARGE SCALE GENOMIC DNA]</scope>
    <source>
        <strain evidence="3">CGMCC 4.7241</strain>
    </source>
</reference>
<proteinExistence type="predicted"/>
<evidence type="ECO:0000256" key="1">
    <source>
        <dbReference type="SAM" id="SignalP"/>
    </source>
</evidence>
<accession>A0ABV7YA30</accession>
<dbReference type="RefSeq" id="WP_205117244.1">
    <property type="nucleotide sequence ID" value="NZ_JAFBCM010000001.1"/>
</dbReference>
<evidence type="ECO:0000313" key="3">
    <source>
        <dbReference type="Proteomes" id="UP001595699"/>
    </source>
</evidence>
<gene>
    <name evidence="2" type="ORF">ACFOUW_09210</name>
</gene>
<sequence>MHKGARRLISVLAAASAVVALSAAPALARPVDGPVGATGLSDTSEKAWDLWNEGGCLVGEGAAQLISAAYVGAPFIARDFLEGKNHLSEPSELAWLTWNEGGGKLGQGAAQLISSAYVGAPFIALDFFKASLDATAPEGAEWKTWDELSPEEQEFIGYECGYIF</sequence>
<comment type="caution">
    <text evidence="2">The sequence shown here is derived from an EMBL/GenBank/DDBJ whole genome shotgun (WGS) entry which is preliminary data.</text>
</comment>
<keyword evidence="1" id="KW-0732">Signal</keyword>
<evidence type="ECO:0000313" key="2">
    <source>
        <dbReference type="EMBL" id="MFC3761018.1"/>
    </source>
</evidence>
<protein>
    <submittedName>
        <fullName evidence="2">Uncharacterized protein</fullName>
    </submittedName>
</protein>
<dbReference type="Proteomes" id="UP001595699">
    <property type="component" value="Unassembled WGS sequence"/>
</dbReference>